<organism evidence="2 3">
    <name type="scientific">Roseibium algae</name>
    <dbReference type="NCBI Taxonomy" id="3123038"/>
    <lineage>
        <taxon>Bacteria</taxon>
        <taxon>Pseudomonadati</taxon>
        <taxon>Pseudomonadota</taxon>
        <taxon>Alphaproteobacteria</taxon>
        <taxon>Hyphomicrobiales</taxon>
        <taxon>Stappiaceae</taxon>
        <taxon>Roseibium</taxon>
    </lineage>
</organism>
<evidence type="ECO:0000256" key="1">
    <source>
        <dbReference type="SAM" id="Phobius"/>
    </source>
</evidence>
<dbReference type="RefSeq" id="WP_340272234.1">
    <property type="nucleotide sequence ID" value="NZ_JBAKIA010000001.1"/>
</dbReference>
<sequence length="103" mass="11439">MSWIHKEELIYIEAVSKKTIFSLAYKNVSAYIFVARLNDRWEVIMLLAFASALFALFVVNVSLGSFGATPFLGIVGEMLLLVAVSVAFVAVVLKREANEKHNS</sequence>
<feature type="transmembrane region" description="Helical" evidence="1">
    <location>
        <begin position="71"/>
        <end position="93"/>
    </location>
</feature>
<feature type="transmembrane region" description="Helical" evidence="1">
    <location>
        <begin position="43"/>
        <end position="65"/>
    </location>
</feature>
<keyword evidence="1" id="KW-0812">Transmembrane</keyword>
<keyword evidence="1" id="KW-1133">Transmembrane helix</keyword>
<reference evidence="2 3" key="1">
    <citation type="submission" date="2024-02" db="EMBL/GenBank/DDBJ databases">
        <title>Roseibium algae sp. nov., isolated from marine alga (Grateloupia sp.), showing potential in myo-inositol conversion.</title>
        <authorList>
            <person name="Wang Y."/>
        </authorList>
    </citation>
    <scope>NUCLEOTIDE SEQUENCE [LARGE SCALE GENOMIC DNA]</scope>
    <source>
        <strain evidence="2 3">H3510</strain>
    </source>
</reference>
<evidence type="ECO:0000313" key="2">
    <source>
        <dbReference type="EMBL" id="MEJ8472757.1"/>
    </source>
</evidence>
<comment type="caution">
    <text evidence="2">The sequence shown here is derived from an EMBL/GenBank/DDBJ whole genome shotgun (WGS) entry which is preliminary data.</text>
</comment>
<gene>
    <name evidence="2" type="ORF">V6575_01535</name>
</gene>
<name>A0ABU8TF35_9HYPH</name>
<proteinExistence type="predicted"/>
<dbReference type="Proteomes" id="UP001385499">
    <property type="component" value="Unassembled WGS sequence"/>
</dbReference>
<dbReference type="EMBL" id="JBAKIA010000001">
    <property type="protein sequence ID" value="MEJ8472757.1"/>
    <property type="molecule type" value="Genomic_DNA"/>
</dbReference>
<evidence type="ECO:0000313" key="3">
    <source>
        <dbReference type="Proteomes" id="UP001385499"/>
    </source>
</evidence>
<keyword evidence="1" id="KW-0472">Membrane</keyword>
<accession>A0ABU8TF35</accession>
<keyword evidence="3" id="KW-1185">Reference proteome</keyword>
<protein>
    <submittedName>
        <fullName evidence="2">Uncharacterized protein</fullName>
    </submittedName>
</protein>